<feature type="transmembrane region" description="Helical" evidence="1">
    <location>
        <begin position="31"/>
        <end position="55"/>
    </location>
</feature>
<name>A0A255D5P2_9MYCO</name>
<feature type="transmembrane region" description="Helical" evidence="1">
    <location>
        <begin position="144"/>
        <end position="166"/>
    </location>
</feature>
<comment type="caution">
    <text evidence="2">The sequence shown here is derived from an EMBL/GenBank/DDBJ whole genome shotgun (WGS) entry which is preliminary data.</text>
</comment>
<gene>
    <name evidence="2" type="ORF">CG716_28565</name>
</gene>
<organism evidence="2 3">
    <name type="scientific">Mycolicibacterium sphagni</name>
    <dbReference type="NCBI Taxonomy" id="1786"/>
    <lineage>
        <taxon>Bacteria</taxon>
        <taxon>Bacillati</taxon>
        <taxon>Actinomycetota</taxon>
        <taxon>Actinomycetes</taxon>
        <taxon>Mycobacteriales</taxon>
        <taxon>Mycobacteriaceae</taxon>
        <taxon>Mycolicibacterium</taxon>
    </lineage>
</organism>
<accession>A0A255D5P2</accession>
<keyword evidence="1" id="KW-0812">Transmembrane</keyword>
<keyword evidence="1" id="KW-0472">Membrane</keyword>
<keyword evidence="3" id="KW-1185">Reference proteome</keyword>
<dbReference type="EMBL" id="NOZR01000043">
    <property type="protein sequence ID" value="OYN74454.1"/>
    <property type="molecule type" value="Genomic_DNA"/>
</dbReference>
<reference evidence="2 3" key="1">
    <citation type="submission" date="2017-07" db="EMBL/GenBank/DDBJ databases">
        <title>The new phylogeny of genus Mycobacterium.</title>
        <authorList>
            <person name="Tortoli E."/>
            <person name="Trovato A."/>
            <person name="Cirillo D.M."/>
        </authorList>
    </citation>
    <scope>NUCLEOTIDE SEQUENCE [LARGE SCALE GENOMIC DNA]</scope>
    <source>
        <strain evidence="2 3">ATCC 33027</strain>
    </source>
</reference>
<evidence type="ECO:0000256" key="1">
    <source>
        <dbReference type="SAM" id="Phobius"/>
    </source>
</evidence>
<dbReference type="InterPro" id="IPR039708">
    <property type="entry name" value="MT1774/Rv1733c-like"/>
</dbReference>
<dbReference type="Proteomes" id="UP000216063">
    <property type="component" value="Unassembled WGS sequence"/>
</dbReference>
<proteinExistence type="predicted"/>
<dbReference type="PANTHER" id="PTHR42305:SF1">
    <property type="entry name" value="MEMBRANE PROTEIN RV1733C-RELATED"/>
    <property type="match status" value="1"/>
</dbReference>
<keyword evidence="1" id="KW-1133">Transmembrane helix</keyword>
<dbReference type="PANTHER" id="PTHR42305">
    <property type="entry name" value="MEMBRANE PROTEIN RV1733C-RELATED"/>
    <property type="match status" value="1"/>
</dbReference>
<protein>
    <recommendedName>
        <fullName evidence="4">Transmembrane protein</fullName>
    </recommendedName>
</protein>
<evidence type="ECO:0000313" key="2">
    <source>
        <dbReference type="EMBL" id="OYN74454.1"/>
    </source>
</evidence>
<sequence length="194" mass="21211">MQTFTLATSSWVKRLVTRNPLIRASDRLEAAALLALLMLALLIIPVVGAVGTAVYDSRTHAIAGRRHQMQQVEGVASHDTTIGKLPYQQAFLTPLTWQYEGRTHADVLVTAEDMKTGDHTMIWVDGKGAPAASLPSGDDALTEALVVTLGLCAAVAGACIGAWELLRLRLQKRRYDTWDRELRDLAGGRRNHNT</sequence>
<dbReference type="RefSeq" id="WP_094484517.1">
    <property type="nucleotide sequence ID" value="NZ_NOZR01000043.1"/>
</dbReference>
<evidence type="ECO:0000313" key="3">
    <source>
        <dbReference type="Proteomes" id="UP000216063"/>
    </source>
</evidence>
<evidence type="ECO:0008006" key="4">
    <source>
        <dbReference type="Google" id="ProtNLM"/>
    </source>
</evidence>
<dbReference type="AlphaFoldDB" id="A0A255D5P2"/>